<evidence type="ECO:0000256" key="1">
    <source>
        <dbReference type="SAM" id="MobiDB-lite"/>
    </source>
</evidence>
<name>A0ABU2RIE7_9ACTN</name>
<dbReference type="EMBL" id="JAVREX010000005">
    <property type="protein sequence ID" value="MDT0428635.1"/>
    <property type="molecule type" value="Genomic_DNA"/>
</dbReference>
<evidence type="ECO:0000313" key="3">
    <source>
        <dbReference type="EMBL" id="MDT0428635.1"/>
    </source>
</evidence>
<accession>A0ABU2RIE7</accession>
<organism evidence="3 4">
    <name type="scientific">Streptomyces salyersiae</name>
    <dbReference type="NCBI Taxonomy" id="3075530"/>
    <lineage>
        <taxon>Bacteria</taxon>
        <taxon>Bacillati</taxon>
        <taxon>Actinomycetota</taxon>
        <taxon>Actinomycetes</taxon>
        <taxon>Kitasatosporales</taxon>
        <taxon>Streptomycetaceae</taxon>
        <taxon>Streptomyces</taxon>
    </lineage>
</organism>
<sequence>MTTDLSQLTTAAGKWDDMAAEIKKVEDRYKESVQSITLGPSWQGQSAFSAHTNFAATRYEYTAAQAEAKAIASLLRDAHTDLVRLKRNLENKVAAAVKAGMRVSEAGVVTFDYDKLTEGERAALRHDPDYAESVRKAVGSWSDAIDDCVRAVDDADQGVKIALDAVTVDGVTGDKNDETFGVGFNAKPLDDIEEYEAAHTQEIATRINNGDKVSAADIAEFQRSVRDNSHDKAFSQTLLNGLGPEGLMKVNTKLNDRAFDSDTKHKSQYLDIQRGLANTIATATKVPGSVKDAPPGSPAFKKWVESGDGKFYREWTDKLDEAGTKNFASNTHPVYGYQSFVSLMQHADQPFDDQFLYDMGDDLIALDKKSPNYFTQWGAAHDGIESDPLDGLLGVMSKNPDAATAFFDPEGNGSGDNHVDNSHLKYLVGSGDGARDWPKQVITGMGVTEFDDPTSRMGLGAALEAAATGHPPLHEGQPGSVPGSHTAAQARVMQSTIETLDSHAGGESVHQNLQKNLGRAIADYAQDNHHILAENGTKYGSPEGMEDIWGSGDDAGITVGKDSLMRVMRGVSSDDQTYALLQDTQRLYAMDQMFNAPQQSGEGFESWKNPASDLGAVTGAMNSIGSDVILDERDGKIDAANDMARYGYHLGGAPITGLPVVGDTAQRLVDAAAYEWSKDVISAAESAGQEKNSEHYTSGVSGTYALIDAWAQDRGVDILDEDNAKKDPNWDAWQSMRREAKQSYGTSRGDAAVNLGWE</sequence>
<feature type="domain" description="DUF6571" evidence="2">
    <location>
        <begin position="348"/>
        <end position="716"/>
    </location>
</feature>
<keyword evidence="4" id="KW-1185">Reference proteome</keyword>
<feature type="region of interest" description="Disordered" evidence="1">
    <location>
        <begin position="737"/>
        <end position="758"/>
    </location>
</feature>
<dbReference type="InterPro" id="IPR046701">
    <property type="entry name" value="DUF6571"/>
</dbReference>
<comment type="caution">
    <text evidence="3">The sequence shown here is derived from an EMBL/GenBank/DDBJ whole genome shotgun (WGS) entry which is preliminary data.</text>
</comment>
<evidence type="ECO:0000259" key="2">
    <source>
        <dbReference type="Pfam" id="PF20211"/>
    </source>
</evidence>
<proteinExistence type="predicted"/>
<dbReference type="Proteomes" id="UP001183777">
    <property type="component" value="Unassembled WGS sequence"/>
</dbReference>
<protein>
    <recommendedName>
        <fullName evidence="2">DUF6571 domain-containing protein</fullName>
    </recommendedName>
</protein>
<reference evidence="4" key="1">
    <citation type="submission" date="2023-07" db="EMBL/GenBank/DDBJ databases">
        <title>30 novel species of actinomycetes from the DSMZ collection.</title>
        <authorList>
            <person name="Nouioui I."/>
        </authorList>
    </citation>
    <scope>NUCLEOTIDE SEQUENCE [LARGE SCALE GENOMIC DNA]</scope>
    <source>
        <strain evidence="4">DSM 41770</strain>
    </source>
</reference>
<dbReference type="Pfam" id="PF20211">
    <property type="entry name" value="DUF6571"/>
    <property type="match status" value="1"/>
</dbReference>
<evidence type="ECO:0000313" key="4">
    <source>
        <dbReference type="Proteomes" id="UP001183777"/>
    </source>
</evidence>
<gene>
    <name evidence="3" type="ORF">RM649_13380</name>
</gene>
<dbReference type="RefSeq" id="WP_311656466.1">
    <property type="nucleotide sequence ID" value="NZ_JAVREX010000005.1"/>
</dbReference>